<dbReference type="EMBL" id="KV428251">
    <property type="protein sequence ID" value="KZT33297.1"/>
    <property type="molecule type" value="Genomic_DNA"/>
</dbReference>
<proteinExistence type="predicted"/>
<organism evidence="2 3">
    <name type="scientific">Sistotremastrum suecicum HHB10207 ss-3</name>
    <dbReference type="NCBI Taxonomy" id="1314776"/>
    <lineage>
        <taxon>Eukaryota</taxon>
        <taxon>Fungi</taxon>
        <taxon>Dikarya</taxon>
        <taxon>Basidiomycota</taxon>
        <taxon>Agaricomycotina</taxon>
        <taxon>Agaricomycetes</taxon>
        <taxon>Sistotremastrales</taxon>
        <taxon>Sistotremastraceae</taxon>
        <taxon>Sistotremastrum</taxon>
    </lineage>
</organism>
<accession>A0A165YIX4</accession>
<evidence type="ECO:0000256" key="1">
    <source>
        <dbReference type="SAM" id="MobiDB-lite"/>
    </source>
</evidence>
<evidence type="ECO:0000313" key="2">
    <source>
        <dbReference type="EMBL" id="KZT33297.1"/>
    </source>
</evidence>
<feature type="region of interest" description="Disordered" evidence="1">
    <location>
        <begin position="169"/>
        <end position="190"/>
    </location>
</feature>
<feature type="region of interest" description="Disordered" evidence="1">
    <location>
        <begin position="221"/>
        <end position="259"/>
    </location>
</feature>
<gene>
    <name evidence="2" type="ORF">SISSUDRAFT_1066256</name>
</gene>
<dbReference type="Proteomes" id="UP000076798">
    <property type="component" value="Unassembled WGS sequence"/>
</dbReference>
<protein>
    <submittedName>
        <fullName evidence="2">Uncharacterized protein</fullName>
    </submittedName>
</protein>
<keyword evidence="3" id="KW-1185">Reference proteome</keyword>
<dbReference type="AlphaFoldDB" id="A0A165YIX4"/>
<evidence type="ECO:0000313" key="3">
    <source>
        <dbReference type="Proteomes" id="UP000076798"/>
    </source>
</evidence>
<feature type="compositionally biased region" description="Low complexity" evidence="1">
    <location>
        <begin position="232"/>
        <end position="247"/>
    </location>
</feature>
<sequence>MSTKAHLSYITYDAQSQVPDLRASLSAAGDVFTETLIFLDSQGSEGISLRSLDPEALKDELLHPDEIVKIVPPRGWKYPTVELRLGWPEVHHETFLIDLNGRQFDYIVWQIYCLLKRAFDNCELLTAARGSTLSEELSIETLFLCSLKQVGRNIWQPFFKMVRSVHLPVPSGPRSVPSQPSLTTARLSGDSTNCRMASPAAAHPYASGHDTDSRMASRDITTQVASEHHALASSHPSPNGGSPPAASTEDKDPESADSLSHLLPISPLVASLNSLTPEDFEALIDGLKLNTNDKAAGSALPTAQTDVQDFSGVDSLSPLLRSPFRMTTPIVSEVTKTSSHDPAHPTTPTLESALWSVTPRPGFSLMFFPLWVDPAVASARSIIPTPATHEVAAAAASSYIPNDLGGTVHSPPSFEFNLSDWVNVTTPERVTA</sequence>
<reference evidence="2 3" key="1">
    <citation type="journal article" date="2016" name="Mol. Biol. Evol.">
        <title>Comparative Genomics of Early-Diverging Mushroom-Forming Fungi Provides Insights into the Origins of Lignocellulose Decay Capabilities.</title>
        <authorList>
            <person name="Nagy L.G."/>
            <person name="Riley R."/>
            <person name="Tritt A."/>
            <person name="Adam C."/>
            <person name="Daum C."/>
            <person name="Floudas D."/>
            <person name="Sun H."/>
            <person name="Yadav J.S."/>
            <person name="Pangilinan J."/>
            <person name="Larsson K.H."/>
            <person name="Matsuura K."/>
            <person name="Barry K."/>
            <person name="Labutti K."/>
            <person name="Kuo R."/>
            <person name="Ohm R.A."/>
            <person name="Bhattacharya S.S."/>
            <person name="Shirouzu T."/>
            <person name="Yoshinaga Y."/>
            <person name="Martin F.M."/>
            <person name="Grigoriev I.V."/>
            <person name="Hibbett D.S."/>
        </authorList>
    </citation>
    <scope>NUCLEOTIDE SEQUENCE [LARGE SCALE GENOMIC DNA]</scope>
    <source>
        <strain evidence="2 3">HHB10207 ss-3</strain>
    </source>
</reference>
<name>A0A165YIX4_9AGAM</name>
<feature type="compositionally biased region" description="Polar residues" evidence="1">
    <location>
        <begin position="176"/>
        <end position="190"/>
    </location>
</feature>